<dbReference type="PRINTS" id="PR00332">
    <property type="entry name" value="HISTRIAD"/>
</dbReference>
<proteinExistence type="predicted"/>
<keyword evidence="6" id="KW-1185">Reference proteome</keyword>
<name>A0A9Q2CXF5_9STAP</name>
<dbReference type="InterPro" id="IPR001310">
    <property type="entry name" value="Histidine_triad_HIT"/>
</dbReference>
<feature type="short sequence motif" description="Histidine triad motif" evidence="2 3">
    <location>
        <begin position="92"/>
        <end position="96"/>
    </location>
</feature>
<evidence type="ECO:0000256" key="3">
    <source>
        <dbReference type="PROSITE-ProRule" id="PRU00464"/>
    </source>
</evidence>
<evidence type="ECO:0000256" key="2">
    <source>
        <dbReference type="PIRSR" id="PIRSR601310-3"/>
    </source>
</evidence>
<dbReference type="Pfam" id="PF01230">
    <property type="entry name" value="HIT"/>
    <property type="match status" value="1"/>
</dbReference>
<comment type="caution">
    <text evidence="5">The sequence shown here is derived from an EMBL/GenBank/DDBJ whole genome shotgun (WGS) entry which is preliminary data.</text>
</comment>
<dbReference type="RefSeq" id="WP_183672942.1">
    <property type="nucleotide sequence ID" value="NZ_CBCRYX010000001.1"/>
</dbReference>
<organism evidence="5 6">
    <name type="scientific">Nosocomiicoccus ampullae</name>
    <dbReference type="NCBI Taxonomy" id="489910"/>
    <lineage>
        <taxon>Bacteria</taxon>
        <taxon>Bacillati</taxon>
        <taxon>Bacillota</taxon>
        <taxon>Bacilli</taxon>
        <taxon>Bacillales</taxon>
        <taxon>Staphylococcaceae</taxon>
        <taxon>Nosocomiicoccus</taxon>
    </lineage>
</organism>
<keyword evidence="5" id="KW-0378">Hydrolase</keyword>
<reference evidence="5 6" key="1">
    <citation type="submission" date="2020-08" db="EMBL/GenBank/DDBJ databases">
        <title>Genomic Encyclopedia of Type Strains, Phase IV (KMG-IV): sequencing the most valuable type-strain genomes for metagenomic binning, comparative biology and taxonomic classification.</title>
        <authorList>
            <person name="Goeker M."/>
        </authorList>
    </citation>
    <scope>NUCLEOTIDE SEQUENCE [LARGE SCALE GENOMIC DNA]</scope>
    <source>
        <strain evidence="5 6">DSM 19163</strain>
    </source>
</reference>
<evidence type="ECO:0000256" key="1">
    <source>
        <dbReference type="PIRSR" id="PIRSR601310-1"/>
    </source>
</evidence>
<dbReference type="Proteomes" id="UP000579136">
    <property type="component" value="Unassembled WGS sequence"/>
</dbReference>
<feature type="active site" description="Tele-AMP-histidine intermediate" evidence="1">
    <location>
        <position position="94"/>
    </location>
</feature>
<protein>
    <submittedName>
        <fullName evidence="5">Diadenosine tetraphosphate (Ap4A) HIT family hydrolase</fullName>
    </submittedName>
</protein>
<dbReference type="AlphaFoldDB" id="A0A9Q2CXF5"/>
<dbReference type="PANTHER" id="PTHR46648:SF1">
    <property type="entry name" value="ADENOSINE 5'-MONOPHOSPHORAMIDASE HNT1"/>
    <property type="match status" value="1"/>
</dbReference>
<sequence>MDCVFCDLIKNKDYHLVRESIYSIAILDKSPASKGHVLVMPKMHFETFGDIDNKVVRNDLIALMHKVATMDMFKDYNIVSNNGKRAGQSVPHVHFHFIPREESDNINFEVPADDSIDVEKSLKELKEKRAEKKKREG</sequence>
<dbReference type="PANTHER" id="PTHR46648">
    <property type="entry name" value="HIT FAMILY PROTEIN 1"/>
    <property type="match status" value="1"/>
</dbReference>
<feature type="domain" description="HIT" evidence="4">
    <location>
        <begin position="4"/>
        <end position="108"/>
    </location>
</feature>
<dbReference type="GO" id="GO:0009117">
    <property type="term" value="P:nucleotide metabolic process"/>
    <property type="evidence" value="ECO:0007669"/>
    <property type="project" value="TreeGrafter"/>
</dbReference>
<dbReference type="InterPro" id="IPR011146">
    <property type="entry name" value="HIT-like"/>
</dbReference>
<dbReference type="PROSITE" id="PS00892">
    <property type="entry name" value="HIT_1"/>
    <property type="match status" value="1"/>
</dbReference>
<evidence type="ECO:0000313" key="6">
    <source>
        <dbReference type="Proteomes" id="UP000579136"/>
    </source>
</evidence>
<evidence type="ECO:0000313" key="5">
    <source>
        <dbReference type="EMBL" id="MBB5175521.1"/>
    </source>
</evidence>
<dbReference type="InterPro" id="IPR036265">
    <property type="entry name" value="HIT-like_sf"/>
</dbReference>
<dbReference type="SUPFAM" id="SSF54197">
    <property type="entry name" value="HIT-like"/>
    <property type="match status" value="1"/>
</dbReference>
<dbReference type="Gene3D" id="3.30.428.10">
    <property type="entry name" value="HIT-like"/>
    <property type="match status" value="1"/>
</dbReference>
<evidence type="ECO:0000259" key="4">
    <source>
        <dbReference type="PROSITE" id="PS51084"/>
    </source>
</evidence>
<dbReference type="InterPro" id="IPR019808">
    <property type="entry name" value="Histidine_triad_CS"/>
</dbReference>
<accession>A0A9Q2CXF5</accession>
<dbReference type="PROSITE" id="PS51084">
    <property type="entry name" value="HIT_2"/>
    <property type="match status" value="1"/>
</dbReference>
<dbReference type="GO" id="GO:0016787">
    <property type="term" value="F:hydrolase activity"/>
    <property type="evidence" value="ECO:0007669"/>
    <property type="project" value="UniProtKB-KW"/>
</dbReference>
<dbReference type="EMBL" id="JACHHF010000002">
    <property type="protein sequence ID" value="MBB5175521.1"/>
    <property type="molecule type" value="Genomic_DNA"/>
</dbReference>
<gene>
    <name evidence="5" type="ORF">HNQ45_000391</name>
</gene>